<dbReference type="SUPFAM" id="SSF50382">
    <property type="entry name" value="Agglutinin"/>
    <property type="match status" value="1"/>
</dbReference>
<dbReference type="Pfam" id="PF07468">
    <property type="entry name" value="Agglutinin"/>
    <property type="match status" value="1"/>
</dbReference>
<feature type="domain" description="Agglutinin" evidence="1">
    <location>
        <begin position="7"/>
        <end position="114"/>
    </location>
</feature>
<dbReference type="InterPro" id="IPR053237">
    <property type="entry name" value="Natterin_C"/>
</dbReference>
<accession>A0A453DGN3</accession>
<evidence type="ECO:0000259" key="1">
    <source>
        <dbReference type="Pfam" id="PF07468"/>
    </source>
</evidence>
<reference evidence="3" key="2">
    <citation type="journal article" date="2017" name="Nat. Plants">
        <title>The Aegilops tauschii genome reveals multiple impacts of transposons.</title>
        <authorList>
            <person name="Zhao G."/>
            <person name="Zou C."/>
            <person name="Li K."/>
            <person name="Wang K."/>
            <person name="Li T."/>
            <person name="Gao L."/>
            <person name="Zhang X."/>
            <person name="Wang H."/>
            <person name="Yang Z."/>
            <person name="Liu X."/>
            <person name="Jiang W."/>
            <person name="Mao L."/>
            <person name="Kong X."/>
            <person name="Jiao Y."/>
            <person name="Jia J."/>
        </authorList>
    </citation>
    <scope>NUCLEOTIDE SEQUENCE [LARGE SCALE GENOMIC DNA]</scope>
    <source>
        <strain evidence="3">cv. AL8/78</strain>
    </source>
</reference>
<reference evidence="2" key="3">
    <citation type="journal article" date="2017" name="Nature">
        <title>Genome sequence of the progenitor of the wheat D genome Aegilops tauschii.</title>
        <authorList>
            <person name="Luo M.C."/>
            <person name="Gu Y.Q."/>
            <person name="Puiu D."/>
            <person name="Wang H."/>
            <person name="Twardziok S.O."/>
            <person name="Deal K.R."/>
            <person name="Huo N."/>
            <person name="Zhu T."/>
            <person name="Wang L."/>
            <person name="Wang Y."/>
            <person name="McGuire P.E."/>
            <person name="Liu S."/>
            <person name="Long H."/>
            <person name="Ramasamy R.K."/>
            <person name="Rodriguez J.C."/>
            <person name="Van S.L."/>
            <person name="Yuan L."/>
            <person name="Wang Z."/>
            <person name="Xia Z."/>
            <person name="Xiao L."/>
            <person name="Anderson O.D."/>
            <person name="Ouyang S."/>
            <person name="Liang Y."/>
            <person name="Zimin A.V."/>
            <person name="Pertea G."/>
            <person name="Qi P."/>
            <person name="Bennetzen J.L."/>
            <person name="Dai X."/>
            <person name="Dawson M.W."/>
            <person name="Muller H.G."/>
            <person name="Kugler K."/>
            <person name="Rivarola-Duarte L."/>
            <person name="Spannagl M."/>
            <person name="Mayer K.F.X."/>
            <person name="Lu F.H."/>
            <person name="Bevan M.W."/>
            <person name="Leroy P."/>
            <person name="Li P."/>
            <person name="You F.M."/>
            <person name="Sun Q."/>
            <person name="Liu Z."/>
            <person name="Lyons E."/>
            <person name="Wicker T."/>
            <person name="Salzberg S.L."/>
            <person name="Devos K.M."/>
            <person name="Dvorak J."/>
        </authorList>
    </citation>
    <scope>NUCLEOTIDE SEQUENCE [LARGE SCALE GENOMIC DNA]</scope>
    <source>
        <strain evidence="2">cv. AL8/78</strain>
    </source>
</reference>
<name>A0A453DGN3_AEGTS</name>
<reference evidence="3" key="1">
    <citation type="journal article" date="2014" name="Science">
        <title>Ancient hybridizations among the ancestral genomes of bread wheat.</title>
        <authorList>
            <consortium name="International Wheat Genome Sequencing Consortium,"/>
            <person name="Marcussen T."/>
            <person name="Sandve S.R."/>
            <person name="Heier L."/>
            <person name="Spannagl M."/>
            <person name="Pfeifer M."/>
            <person name="Jakobsen K.S."/>
            <person name="Wulff B.B."/>
            <person name="Steuernagel B."/>
            <person name="Mayer K.F."/>
            <person name="Olsen O.A."/>
        </authorList>
    </citation>
    <scope>NUCLEOTIDE SEQUENCE [LARGE SCALE GENOMIC DNA]</scope>
    <source>
        <strain evidence="3">cv. AL8/78</strain>
    </source>
</reference>
<evidence type="ECO:0000313" key="3">
    <source>
        <dbReference type="Proteomes" id="UP000015105"/>
    </source>
</evidence>
<dbReference type="InterPro" id="IPR008998">
    <property type="entry name" value="Agglutinin"/>
</dbReference>
<dbReference type="AlphaFoldDB" id="A0A453DGN3"/>
<evidence type="ECO:0000313" key="2">
    <source>
        <dbReference type="EnsemblPlants" id="AET2Gv21236200.1"/>
    </source>
</evidence>
<proteinExistence type="predicted"/>
<dbReference type="EnsemblPlants" id="AET2Gv21236200.1">
    <property type="protein sequence ID" value="AET2Gv21236200.1"/>
    <property type="gene ID" value="AET2Gv21236200"/>
</dbReference>
<dbReference type="InterPro" id="IPR036242">
    <property type="entry name" value="Agglutinin_dom_sf"/>
</dbReference>
<dbReference type="PANTHER" id="PTHR39244">
    <property type="entry name" value="NATTERIN-4"/>
    <property type="match status" value="1"/>
</dbReference>
<dbReference type="Gene3D" id="2.80.10.50">
    <property type="match status" value="1"/>
</dbReference>
<dbReference type="Gramene" id="AET2Gv21236200.1">
    <property type="protein sequence ID" value="AET2Gv21236200.1"/>
    <property type="gene ID" value="AET2Gv21236200"/>
</dbReference>
<reference evidence="2" key="4">
    <citation type="submission" date="2019-03" db="UniProtKB">
        <authorList>
            <consortium name="EnsemblPlants"/>
        </authorList>
    </citation>
    <scope>IDENTIFICATION</scope>
</reference>
<reference evidence="2" key="5">
    <citation type="journal article" date="2021" name="G3 (Bethesda)">
        <title>Aegilops tauschii genome assembly Aet v5.0 features greater sequence contiguity and improved annotation.</title>
        <authorList>
            <person name="Wang L."/>
            <person name="Zhu T."/>
            <person name="Rodriguez J.C."/>
            <person name="Deal K.R."/>
            <person name="Dubcovsky J."/>
            <person name="McGuire P.E."/>
            <person name="Lux T."/>
            <person name="Spannagl M."/>
            <person name="Mayer K.F.X."/>
            <person name="Baldrich P."/>
            <person name="Meyers B.C."/>
            <person name="Huo N."/>
            <person name="Gu Y.Q."/>
            <person name="Zhou H."/>
            <person name="Devos K.M."/>
            <person name="Bennetzen J.L."/>
            <person name="Unver T."/>
            <person name="Budak H."/>
            <person name="Gulick P.J."/>
            <person name="Galiba G."/>
            <person name="Kalapos B."/>
            <person name="Nelson D.R."/>
            <person name="Li P."/>
            <person name="You F.M."/>
            <person name="Luo M.C."/>
            <person name="Dvorak J."/>
        </authorList>
    </citation>
    <scope>NUCLEOTIDE SEQUENCE [LARGE SCALE GENOMIC DNA]</scope>
    <source>
        <strain evidence="2">cv. AL8/78</strain>
    </source>
</reference>
<organism evidence="2 3">
    <name type="scientific">Aegilops tauschii subsp. strangulata</name>
    <name type="common">Goatgrass</name>
    <dbReference type="NCBI Taxonomy" id="200361"/>
    <lineage>
        <taxon>Eukaryota</taxon>
        <taxon>Viridiplantae</taxon>
        <taxon>Streptophyta</taxon>
        <taxon>Embryophyta</taxon>
        <taxon>Tracheophyta</taxon>
        <taxon>Spermatophyta</taxon>
        <taxon>Magnoliopsida</taxon>
        <taxon>Liliopsida</taxon>
        <taxon>Poales</taxon>
        <taxon>Poaceae</taxon>
        <taxon>BOP clade</taxon>
        <taxon>Pooideae</taxon>
        <taxon>Triticodae</taxon>
        <taxon>Triticeae</taxon>
        <taxon>Triticinae</taxon>
        <taxon>Aegilops</taxon>
    </lineage>
</organism>
<keyword evidence="3" id="KW-1185">Reference proteome</keyword>
<sequence length="128" mass="14497">MFPLSALPRCIALRSKHDNSYLRSVHDESQGGSFIELSAGDGGVMNPRSRFYLEASKEHDGLVHVRCCYNNKYWVPQQRVLHGSTRWTIGTANELEEDLSKPSCTLFKHVPVADEEDSTCRFSLLLQI</sequence>
<protein>
    <recommendedName>
        <fullName evidence="1">Agglutinin domain-containing protein</fullName>
    </recommendedName>
</protein>
<dbReference type="PANTHER" id="PTHR39244:SF4">
    <property type="entry name" value="AGGLUTININ DOMAIN-CONTAINING PROTEIN"/>
    <property type="match status" value="1"/>
</dbReference>
<dbReference type="Proteomes" id="UP000015105">
    <property type="component" value="Chromosome 2D"/>
</dbReference>